<feature type="region of interest" description="Disordered" evidence="2">
    <location>
        <begin position="1"/>
        <end position="35"/>
    </location>
</feature>
<dbReference type="Proteomes" id="UP001497516">
    <property type="component" value="Chromosome 8"/>
</dbReference>
<keyword evidence="1" id="KW-0175">Coiled coil</keyword>
<accession>A0AAV2G4V4</accession>
<dbReference type="EMBL" id="OZ034821">
    <property type="protein sequence ID" value="CAL1405207.1"/>
    <property type="molecule type" value="Genomic_DNA"/>
</dbReference>
<organism evidence="3 4">
    <name type="scientific">Linum trigynum</name>
    <dbReference type="NCBI Taxonomy" id="586398"/>
    <lineage>
        <taxon>Eukaryota</taxon>
        <taxon>Viridiplantae</taxon>
        <taxon>Streptophyta</taxon>
        <taxon>Embryophyta</taxon>
        <taxon>Tracheophyta</taxon>
        <taxon>Spermatophyta</taxon>
        <taxon>Magnoliopsida</taxon>
        <taxon>eudicotyledons</taxon>
        <taxon>Gunneridae</taxon>
        <taxon>Pentapetalae</taxon>
        <taxon>rosids</taxon>
        <taxon>fabids</taxon>
        <taxon>Malpighiales</taxon>
        <taxon>Linaceae</taxon>
        <taxon>Linum</taxon>
    </lineage>
</organism>
<evidence type="ECO:0000256" key="1">
    <source>
        <dbReference type="SAM" id="Coils"/>
    </source>
</evidence>
<reference evidence="3 4" key="1">
    <citation type="submission" date="2024-04" db="EMBL/GenBank/DDBJ databases">
        <authorList>
            <person name="Fracassetti M."/>
        </authorList>
    </citation>
    <scope>NUCLEOTIDE SEQUENCE [LARGE SCALE GENOMIC DNA]</scope>
</reference>
<feature type="coiled-coil region" evidence="1">
    <location>
        <begin position="36"/>
        <end position="63"/>
    </location>
</feature>
<sequence length="233" mass="24792">MLATRSRRRRGANPHPPPQGASEHQLPSKSRSGSRFEALEALNDELREHAEVLEEAKKQGTVEAEVTVVETEADAGIVARDASQDKIVSQRQKEVRTDIVKGVASTKGGQKNGAKGQLTKGVERKPSSAGGSTGSKPKGDKVKAPEKDVAKENRNTKTPSKAKNEGKNGRGGSPVTLLHRKPTDSRKVQTVARELDLNVADVDPTAVEREKSCGGASSLRGLTGTTGMEVEQC</sequence>
<keyword evidence="4" id="KW-1185">Reference proteome</keyword>
<evidence type="ECO:0000256" key="2">
    <source>
        <dbReference type="SAM" id="MobiDB-lite"/>
    </source>
</evidence>
<evidence type="ECO:0000313" key="3">
    <source>
        <dbReference type="EMBL" id="CAL1405207.1"/>
    </source>
</evidence>
<gene>
    <name evidence="3" type="ORF">LTRI10_LOCUS45008</name>
</gene>
<feature type="compositionally biased region" description="Basic residues" evidence="2">
    <location>
        <begin position="1"/>
        <end position="12"/>
    </location>
</feature>
<protein>
    <submittedName>
        <fullName evidence="3">Uncharacterized protein</fullName>
    </submittedName>
</protein>
<proteinExistence type="predicted"/>
<dbReference type="AlphaFoldDB" id="A0AAV2G4V4"/>
<evidence type="ECO:0000313" key="4">
    <source>
        <dbReference type="Proteomes" id="UP001497516"/>
    </source>
</evidence>
<name>A0AAV2G4V4_9ROSI</name>
<feature type="region of interest" description="Disordered" evidence="2">
    <location>
        <begin position="212"/>
        <end position="233"/>
    </location>
</feature>
<feature type="region of interest" description="Disordered" evidence="2">
    <location>
        <begin position="82"/>
        <end position="188"/>
    </location>
</feature>
<feature type="compositionally biased region" description="Basic and acidic residues" evidence="2">
    <location>
        <begin position="137"/>
        <end position="155"/>
    </location>
</feature>